<sequence length="251" mass="28669">MKKSSLLLIASLLLVGCHSTSKDEKYNNMSPNDIYMQGVKNVERKNYTQAIEDFEALESRYPFGDYADKAQLGAVYSYYLNEDYPSALPAVERFIRMYPRHPNVDYAYYMKGVIHFSEAMGFFSRYLPMEREDRDPTPAKKALGVFTLLTQQYPNSPYANDAKQRIIYLRNLVAQNELVAARFYLEKGAYVAAVNRASYVITNFDGSPSLAEALSIMVEAYRELGMTDLANDSYRVLMLNYPDSPFAQEVS</sequence>
<keyword evidence="10" id="KW-1185">Reference proteome</keyword>
<comment type="caution">
    <text evidence="8">The sequence shown here is derived from an EMBL/GenBank/DDBJ whole genome shotgun (WGS) entry which is preliminary data.</text>
</comment>
<organism evidence="8">
    <name type="scientific">Candidatus Berkiella aquae</name>
    <dbReference type="NCBI Taxonomy" id="295108"/>
    <lineage>
        <taxon>Bacteria</taxon>
        <taxon>Pseudomonadati</taxon>
        <taxon>Pseudomonadota</taxon>
        <taxon>Gammaproteobacteria</taxon>
        <taxon>Candidatus Berkiellales</taxon>
        <taxon>Candidatus Berkiellaceae</taxon>
        <taxon>Candidatus Berkiella</taxon>
    </lineage>
</organism>
<dbReference type="PROSITE" id="PS51257">
    <property type="entry name" value="PROKAR_LIPOPROTEIN"/>
    <property type="match status" value="1"/>
</dbReference>
<reference evidence="9" key="3">
    <citation type="submission" date="2021-06" db="EMBL/GenBank/DDBJ databases">
        <title>Genomic Description and Analysis of Intracellular Bacteria, Candidatus Berkiella cookevillensis and Candidatus Berkiella aquae.</title>
        <authorList>
            <person name="Kidane D.T."/>
            <person name="Mehari Y.T."/>
            <person name="Rice F.C."/>
            <person name="Arivett B.A."/>
            <person name="Farone A.L."/>
            <person name="Berk S.G."/>
            <person name="Farone M.B."/>
        </authorList>
    </citation>
    <scope>NUCLEOTIDE SEQUENCE</scope>
    <source>
        <strain evidence="9">HT99</strain>
    </source>
</reference>
<comment type="subunit">
    <text evidence="6">Part of the Bam complex.</text>
</comment>
<keyword evidence="1 6" id="KW-0732">Signal</keyword>
<dbReference type="InterPro" id="IPR011990">
    <property type="entry name" value="TPR-like_helical_dom_sf"/>
</dbReference>
<evidence type="ECO:0000256" key="2">
    <source>
        <dbReference type="ARBA" id="ARBA00023136"/>
    </source>
</evidence>
<keyword evidence="2 6" id="KW-0472">Membrane</keyword>
<evidence type="ECO:0000256" key="1">
    <source>
        <dbReference type="ARBA" id="ARBA00022729"/>
    </source>
</evidence>
<dbReference type="RefSeq" id="WP_075066214.1">
    <property type="nucleotide sequence ID" value="NZ_LKAJ02000001.1"/>
</dbReference>
<comment type="subcellular location">
    <subcellularLocation>
        <location evidence="6">Cell outer membrane</location>
        <topology evidence="6">Lipid-anchor</topology>
    </subcellularLocation>
</comment>
<evidence type="ECO:0000256" key="3">
    <source>
        <dbReference type="ARBA" id="ARBA00023139"/>
    </source>
</evidence>
<keyword evidence="3 6" id="KW-0564">Palmitate</keyword>
<feature type="domain" description="Outer membrane lipoprotein BamD-like" evidence="7">
    <location>
        <begin position="28"/>
        <end position="234"/>
    </location>
</feature>
<reference evidence="8" key="1">
    <citation type="submission" date="2015-09" db="EMBL/GenBank/DDBJ databases">
        <title>Draft Genome Sequences of Two Novel Amoeba-resistant Intranuclear Bacteria, Candidatus Berkiella cookevillensis and Candidatus Berkiella aquae.</title>
        <authorList>
            <person name="Mehari Y.T."/>
            <person name="Arivett B.A."/>
            <person name="Farone A.L."/>
            <person name="Gunderson J.H."/>
            <person name="Farone M.B."/>
        </authorList>
    </citation>
    <scope>NUCLEOTIDE SEQUENCE [LARGE SCALE GENOMIC DNA]</scope>
    <source>
        <strain evidence="8">HT99</strain>
    </source>
</reference>
<evidence type="ECO:0000256" key="4">
    <source>
        <dbReference type="ARBA" id="ARBA00023237"/>
    </source>
</evidence>
<dbReference type="PANTHER" id="PTHR37423">
    <property type="entry name" value="SOLUBLE LYTIC MUREIN TRANSGLYCOSYLASE-RELATED"/>
    <property type="match status" value="1"/>
</dbReference>
<keyword evidence="4 6" id="KW-0998">Cell outer membrane</keyword>
<comment type="similarity">
    <text evidence="6">Belongs to the BamD family.</text>
</comment>
<dbReference type="AlphaFoldDB" id="A0A0Q9YWS7"/>
<dbReference type="NCBIfam" id="TIGR03302">
    <property type="entry name" value="OM_YfiO"/>
    <property type="match status" value="1"/>
</dbReference>
<keyword evidence="5 6" id="KW-0449">Lipoprotein</keyword>
<dbReference type="InterPro" id="IPR039565">
    <property type="entry name" value="BamD-like"/>
</dbReference>
<dbReference type="CDD" id="cd15830">
    <property type="entry name" value="BamD"/>
    <property type="match status" value="1"/>
</dbReference>
<dbReference type="GO" id="GO:0051205">
    <property type="term" value="P:protein insertion into membrane"/>
    <property type="evidence" value="ECO:0007669"/>
    <property type="project" value="UniProtKB-UniRule"/>
</dbReference>
<comment type="function">
    <text evidence="6">Part of the outer membrane protein assembly complex, which is involved in assembly and insertion of beta-barrel proteins into the outer membrane.</text>
</comment>
<evidence type="ECO:0000259" key="7">
    <source>
        <dbReference type="Pfam" id="PF13525"/>
    </source>
</evidence>
<dbReference type="InterPro" id="IPR017689">
    <property type="entry name" value="BamD"/>
</dbReference>
<dbReference type="Gene3D" id="1.25.40.10">
    <property type="entry name" value="Tetratricopeptide repeat domain"/>
    <property type="match status" value="1"/>
</dbReference>
<dbReference type="PANTHER" id="PTHR37423:SF1">
    <property type="entry name" value="OUTER MEMBRANE PROTEIN ASSEMBLY FACTOR BAMD"/>
    <property type="match status" value="1"/>
</dbReference>
<evidence type="ECO:0000256" key="6">
    <source>
        <dbReference type="HAMAP-Rule" id="MF_00922"/>
    </source>
</evidence>
<dbReference type="Pfam" id="PF13525">
    <property type="entry name" value="YfiO"/>
    <property type="match status" value="1"/>
</dbReference>
<reference evidence="9" key="2">
    <citation type="journal article" date="2016" name="Genome Announc.">
        <title>Draft Genome Sequences of Two Novel Amoeba-Resistant Intranuclear Bacteria, 'Candidatus Berkiella cookevillensis' and 'Candidatus Berkiella aquae'.</title>
        <authorList>
            <person name="Mehari Y.T."/>
            <person name="Arivett B.A."/>
            <person name="Farone A.L."/>
            <person name="Gunderson J.H."/>
            <person name="Farone M.B."/>
        </authorList>
    </citation>
    <scope>NUCLEOTIDE SEQUENCE</scope>
    <source>
        <strain evidence="9">HT99</strain>
    </source>
</reference>
<proteinExistence type="inferred from homology"/>
<name>A0A0Q9YWS7_9GAMM</name>
<gene>
    <name evidence="6 8" type="primary">bamD</name>
    <name evidence="9" type="ORF">HT99x_006020</name>
    <name evidence="8" type="ORF">HT99x_01588</name>
</gene>
<dbReference type="STRING" id="295108.HT99x_01588"/>
<evidence type="ECO:0000256" key="5">
    <source>
        <dbReference type="ARBA" id="ARBA00023288"/>
    </source>
</evidence>
<accession>A0A0Q9YWS7</accession>
<dbReference type="EMBL" id="LKAJ01000005">
    <property type="protein sequence ID" value="KRG21412.1"/>
    <property type="molecule type" value="Genomic_DNA"/>
</dbReference>
<evidence type="ECO:0000313" key="10">
    <source>
        <dbReference type="Proteomes" id="UP000051497"/>
    </source>
</evidence>
<dbReference type="PATRIC" id="fig|1590043.3.peg.1621"/>
<dbReference type="SUPFAM" id="SSF48452">
    <property type="entry name" value="TPR-like"/>
    <property type="match status" value="1"/>
</dbReference>
<dbReference type="GO" id="GO:0043165">
    <property type="term" value="P:Gram-negative-bacterium-type cell outer membrane assembly"/>
    <property type="evidence" value="ECO:0007669"/>
    <property type="project" value="UniProtKB-UniRule"/>
</dbReference>
<evidence type="ECO:0000313" key="8">
    <source>
        <dbReference type="EMBL" id="KRG21412.1"/>
    </source>
</evidence>
<dbReference type="EMBL" id="LKAJ02000001">
    <property type="protein sequence ID" value="MCS5710980.1"/>
    <property type="molecule type" value="Genomic_DNA"/>
</dbReference>
<evidence type="ECO:0000313" key="9">
    <source>
        <dbReference type="EMBL" id="MCS5710980.1"/>
    </source>
</evidence>
<dbReference type="OrthoDB" id="9779191at2"/>
<dbReference type="GO" id="GO:1990063">
    <property type="term" value="C:Bam protein complex"/>
    <property type="evidence" value="ECO:0007669"/>
    <property type="project" value="TreeGrafter"/>
</dbReference>
<dbReference type="HAMAP" id="MF_00922">
    <property type="entry name" value="OM_assembly_BamD"/>
    <property type="match status" value="1"/>
</dbReference>
<protein>
    <recommendedName>
        <fullName evidence="6">Outer membrane protein assembly factor BamD</fullName>
    </recommendedName>
</protein>
<dbReference type="Proteomes" id="UP000051497">
    <property type="component" value="Unassembled WGS sequence"/>
</dbReference>